<keyword evidence="5 8" id="KW-0472">Membrane</keyword>
<evidence type="ECO:0000256" key="1">
    <source>
        <dbReference type="ARBA" id="ARBA00004540"/>
    </source>
</evidence>
<dbReference type="EMBL" id="JBDFQZ010000008">
    <property type="protein sequence ID" value="KAK9698904.1"/>
    <property type="molecule type" value="Genomic_DNA"/>
</dbReference>
<dbReference type="Pfam" id="PF09402">
    <property type="entry name" value="MSC"/>
    <property type="match status" value="1"/>
</dbReference>
<dbReference type="PANTHER" id="PTHR47808:SF2">
    <property type="entry name" value="LEM DOMAIN-CONTAINING PROTEIN 2"/>
    <property type="match status" value="1"/>
</dbReference>
<dbReference type="AlphaFoldDB" id="A0AAW1J739"/>
<keyword evidence="3 8" id="KW-0812">Transmembrane</keyword>
<evidence type="ECO:0000259" key="9">
    <source>
        <dbReference type="Pfam" id="PF09402"/>
    </source>
</evidence>
<evidence type="ECO:0000256" key="8">
    <source>
        <dbReference type="SAM" id="Phobius"/>
    </source>
</evidence>
<feature type="region of interest" description="Disordered" evidence="7">
    <location>
        <begin position="1"/>
        <end position="28"/>
    </location>
</feature>
<dbReference type="GO" id="GO:0003682">
    <property type="term" value="F:chromatin binding"/>
    <property type="evidence" value="ECO:0007669"/>
    <property type="project" value="InterPro"/>
</dbReference>
<dbReference type="InterPro" id="IPR018996">
    <property type="entry name" value="Man1/Src1-like_C"/>
</dbReference>
<protein>
    <recommendedName>
        <fullName evidence="9">Man1/Src1-like C-terminal domain-containing protein</fullName>
    </recommendedName>
</protein>
<evidence type="ECO:0000313" key="11">
    <source>
        <dbReference type="Proteomes" id="UP001443914"/>
    </source>
</evidence>
<sequence>MTPLTPRHRKRPKSNPQNPNSLNPNYNSPISNSISSSSTLTSLLSQIEPPPNFIPSKSDLFKLAVVVVIATAVAAVCNFIAAALHRTPIPFCDSDAAEFDYFVSDSCEPCPSNGRCYNGQLECIQGYRKYGKLCIEDGDIYEIAKKISEQTKDHLCKEYAHYICDGTGAIWVSMDDLKNMLDGYKLAKGSPMDDARYMYIMERAMDDIYELVDARTADDGIKEFKCPDILVESYKPVACRARQWIAHHFLVLTFSCALLAVCTLTLVRIRRRYYLTKRAEHLYHQVCDILEDNALMSKSEIGREPWLVASRLRDHLLSTKERRDPHLWKKVEELVELDSRVDCYPNLVKGESKVVWEWQVEGSLSSSGKKVGSSYRVSGAPTKNLSDKKQQSVEISEMRKCFPHGNGFCSIYKLFNDFVSLIYQLWITMNYGKCHST</sequence>
<keyword evidence="11" id="KW-1185">Reference proteome</keyword>
<dbReference type="InterPro" id="IPR044780">
    <property type="entry name" value="Heh2/Src1"/>
</dbReference>
<accession>A0AAW1J739</accession>
<dbReference type="GO" id="GO:0005637">
    <property type="term" value="C:nuclear inner membrane"/>
    <property type="evidence" value="ECO:0007669"/>
    <property type="project" value="UniProtKB-SubCell"/>
</dbReference>
<name>A0AAW1J739_SAPOF</name>
<evidence type="ECO:0000256" key="7">
    <source>
        <dbReference type="SAM" id="MobiDB-lite"/>
    </source>
</evidence>
<dbReference type="InterPro" id="IPR041885">
    <property type="entry name" value="MAN1_winged_helix_dom"/>
</dbReference>
<proteinExistence type="predicted"/>
<feature type="transmembrane region" description="Helical" evidence="8">
    <location>
        <begin position="244"/>
        <end position="267"/>
    </location>
</feature>
<dbReference type="GO" id="GO:0034399">
    <property type="term" value="C:nuclear periphery"/>
    <property type="evidence" value="ECO:0007669"/>
    <property type="project" value="TreeGrafter"/>
</dbReference>
<dbReference type="GO" id="GO:0071763">
    <property type="term" value="P:nuclear membrane organization"/>
    <property type="evidence" value="ECO:0007669"/>
    <property type="project" value="TreeGrafter"/>
</dbReference>
<evidence type="ECO:0000256" key="2">
    <source>
        <dbReference type="ARBA" id="ARBA00022553"/>
    </source>
</evidence>
<keyword evidence="2" id="KW-0597">Phosphoprotein</keyword>
<evidence type="ECO:0000256" key="5">
    <source>
        <dbReference type="ARBA" id="ARBA00023136"/>
    </source>
</evidence>
<feature type="domain" description="Man1/Src1-like C-terminal" evidence="9">
    <location>
        <begin position="100"/>
        <end position="358"/>
    </location>
</feature>
<dbReference type="GO" id="GO:0005783">
    <property type="term" value="C:endoplasmic reticulum"/>
    <property type="evidence" value="ECO:0007669"/>
    <property type="project" value="TreeGrafter"/>
</dbReference>
<dbReference type="PANTHER" id="PTHR47808">
    <property type="entry name" value="INNER NUCLEAR MEMBRANE PROTEIN HEH2-RELATED"/>
    <property type="match status" value="1"/>
</dbReference>
<evidence type="ECO:0000256" key="6">
    <source>
        <dbReference type="ARBA" id="ARBA00023242"/>
    </source>
</evidence>
<gene>
    <name evidence="10" type="ORF">RND81_08G139400</name>
</gene>
<dbReference type="Gene3D" id="1.10.10.1180">
    <property type="entry name" value="MAN1, winged-helix domain"/>
    <property type="match status" value="1"/>
</dbReference>
<comment type="caution">
    <text evidence="10">The sequence shown here is derived from an EMBL/GenBank/DDBJ whole genome shotgun (WGS) entry which is preliminary data.</text>
</comment>
<keyword evidence="4 8" id="KW-1133">Transmembrane helix</keyword>
<organism evidence="10 11">
    <name type="scientific">Saponaria officinalis</name>
    <name type="common">Common soapwort</name>
    <name type="synonym">Lychnis saponaria</name>
    <dbReference type="NCBI Taxonomy" id="3572"/>
    <lineage>
        <taxon>Eukaryota</taxon>
        <taxon>Viridiplantae</taxon>
        <taxon>Streptophyta</taxon>
        <taxon>Embryophyta</taxon>
        <taxon>Tracheophyta</taxon>
        <taxon>Spermatophyta</taxon>
        <taxon>Magnoliopsida</taxon>
        <taxon>eudicotyledons</taxon>
        <taxon>Gunneridae</taxon>
        <taxon>Pentapetalae</taxon>
        <taxon>Caryophyllales</taxon>
        <taxon>Caryophyllaceae</taxon>
        <taxon>Caryophylleae</taxon>
        <taxon>Saponaria</taxon>
    </lineage>
</organism>
<feature type="compositionally biased region" description="Low complexity" evidence="7">
    <location>
        <begin position="14"/>
        <end position="28"/>
    </location>
</feature>
<feature type="compositionally biased region" description="Basic residues" evidence="7">
    <location>
        <begin position="1"/>
        <end position="13"/>
    </location>
</feature>
<reference evidence="10" key="1">
    <citation type="submission" date="2024-03" db="EMBL/GenBank/DDBJ databases">
        <title>WGS assembly of Saponaria officinalis var. Norfolk2.</title>
        <authorList>
            <person name="Jenkins J."/>
            <person name="Shu S."/>
            <person name="Grimwood J."/>
            <person name="Barry K."/>
            <person name="Goodstein D."/>
            <person name="Schmutz J."/>
            <person name="Leebens-Mack J."/>
            <person name="Osbourn A."/>
        </authorList>
    </citation>
    <scope>NUCLEOTIDE SEQUENCE [LARGE SCALE GENOMIC DNA]</scope>
    <source>
        <strain evidence="10">JIC</strain>
    </source>
</reference>
<evidence type="ECO:0000256" key="4">
    <source>
        <dbReference type="ARBA" id="ARBA00022989"/>
    </source>
</evidence>
<feature type="transmembrane region" description="Helical" evidence="8">
    <location>
        <begin position="63"/>
        <end position="84"/>
    </location>
</feature>
<comment type="subcellular location">
    <subcellularLocation>
        <location evidence="1">Nucleus inner membrane</location>
    </subcellularLocation>
</comment>
<evidence type="ECO:0000313" key="10">
    <source>
        <dbReference type="EMBL" id="KAK9698904.1"/>
    </source>
</evidence>
<dbReference type="Proteomes" id="UP001443914">
    <property type="component" value="Unassembled WGS sequence"/>
</dbReference>
<evidence type="ECO:0000256" key="3">
    <source>
        <dbReference type="ARBA" id="ARBA00022692"/>
    </source>
</evidence>
<keyword evidence="6" id="KW-0539">Nucleus</keyword>